<dbReference type="Pfam" id="PF00106">
    <property type="entry name" value="adh_short"/>
    <property type="match status" value="1"/>
</dbReference>
<dbReference type="GO" id="GO:0016491">
    <property type="term" value="F:oxidoreductase activity"/>
    <property type="evidence" value="ECO:0007669"/>
    <property type="project" value="UniProtKB-KW"/>
</dbReference>
<dbReference type="EMBL" id="JAEVFJ010000003">
    <property type="protein sequence ID" value="KAH8106044.1"/>
    <property type="molecule type" value="Genomic_DNA"/>
</dbReference>
<proteinExistence type="predicted"/>
<dbReference type="Gene3D" id="3.40.50.720">
    <property type="entry name" value="NAD(P)-binding Rossmann-like Domain"/>
    <property type="match status" value="1"/>
</dbReference>
<organism evidence="2 3">
    <name type="scientific">Cristinia sonorae</name>
    <dbReference type="NCBI Taxonomy" id="1940300"/>
    <lineage>
        <taxon>Eukaryota</taxon>
        <taxon>Fungi</taxon>
        <taxon>Dikarya</taxon>
        <taxon>Basidiomycota</taxon>
        <taxon>Agaricomycotina</taxon>
        <taxon>Agaricomycetes</taxon>
        <taxon>Agaricomycetidae</taxon>
        <taxon>Agaricales</taxon>
        <taxon>Pleurotineae</taxon>
        <taxon>Stephanosporaceae</taxon>
        <taxon>Cristinia</taxon>
    </lineage>
</organism>
<keyword evidence="1" id="KW-0560">Oxidoreductase</keyword>
<dbReference type="AlphaFoldDB" id="A0A8K0XTZ2"/>
<evidence type="ECO:0000256" key="1">
    <source>
        <dbReference type="ARBA" id="ARBA00023002"/>
    </source>
</evidence>
<dbReference type="InterPro" id="IPR002347">
    <property type="entry name" value="SDR_fam"/>
</dbReference>
<dbReference type="SUPFAM" id="SSF51735">
    <property type="entry name" value="NAD(P)-binding Rossmann-fold domains"/>
    <property type="match status" value="1"/>
</dbReference>
<dbReference type="Proteomes" id="UP000813824">
    <property type="component" value="Unassembled WGS sequence"/>
</dbReference>
<reference evidence="2" key="1">
    <citation type="journal article" date="2021" name="New Phytol.">
        <title>Evolutionary innovations through gain and loss of genes in the ectomycorrhizal Boletales.</title>
        <authorList>
            <person name="Wu G."/>
            <person name="Miyauchi S."/>
            <person name="Morin E."/>
            <person name="Kuo A."/>
            <person name="Drula E."/>
            <person name="Varga T."/>
            <person name="Kohler A."/>
            <person name="Feng B."/>
            <person name="Cao Y."/>
            <person name="Lipzen A."/>
            <person name="Daum C."/>
            <person name="Hundley H."/>
            <person name="Pangilinan J."/>
            <person name="Johnson J."/>
            <person name="Barry K."/>
            <person name="LaButti K."/>
            <person name="Ng V."/>
            <person name="Ahrendt S."/>
            <person name="Min B."/>
            <person name="Choi I.G."/>
            <person name="Park H."/>
            <person name="Plett J.M."/>
            <person name="Magnuson J."/>
            <person name="Spatafora J.W."/>
            <person name="Nagy L.G."/>
            <person name="Henrissat B."/>
            <person name="Grigoriev I.V."/>
            <person name="Yang Z.L."/>
            <person name="Xu J."/>
            <person name="Martin F.M."/>
        </authorList>
    </citation>
    <scope>NUCLEOTIDE SEQUENCE</scope>
    <source>
        <strain evidence="2">KKN 215</strain>
    </source>
</reference>
<gene>
    <name evidence="2" type="ORF">BXZ70DRAFT_886456</name>
</gene>
<accession>A0A8K0XTZ2</accession>
<comment type="caution">
    <text evidence="2">The sequence shown here is derived from an EMBL/GenBank/DDBJ whole genome shotgun (WGS) entry which is preliminary data.</text>
</comment>
<evidence type="ECO:0008006" key="4">
    <source>
        <dbReference type="Google" id="ProtNLM"/>
    </source>
</evidence>
<evidence type="ECO:0000313" key="3">
    <source>
        <dbReference type="Proteomes" id="UP000813824"/>
    </source>
</evidence>
<name>A0A8K0XTZ2_9AGAR</name>
<protein>
    <recommendedName>
        <fullName evidence="4">NAD(P)-binding protein</fullName>
    </recommendedName>
</protein>
<dbReference type="PRINTS" id="PR00081">
    <property type="entry name" value="GDHRDH"/>
</dbReference>
<dbReference type="OrthoDB" id="191139at2759"/>
<sequence length="341" mass="37318">MASLIPDTLNPATLMSRRFRPDQIPDLSGKVAIVTGGSAGIGYFDALALARANAKVIILSASSENGKQAETEINQNVAENNSKGSVQWCQVELGNLKEVDSVAKKLANELDRLDIVICNAGIGQAPFGMTSDGLERHFEVNNLSHYVLILRLLSVLKKTAETAPPTTVRVVMQSSELHRASPMQVQFASKEEINEERDGSLLYGRTKLGLIYFAKQLVKRKFASLSPDKPILAISVHPGTVDTELQKAWVQSYGNIVGKAFEQLMKTVGKSAPEGAEASLWAATSRDIFEGNWKDFQGQYYSEADGKPGQESSQAQDEKIGDNYWELCAKLTKEILGEELR</sequence>
<keyword evidence="3" id="KW-1185">Reference proteome</keyword>
<dbReference type="PANTHER" id="PTHR43157">
    <property type="entry name" value="PHOSPHATIDYLINOSITOL-GLYCAN BIOSYNTHESIS CLASS F PROTEIN-RELATED"/>
    <property type="match status" value="1"/>
</dbReference>
<dbReference type="InterPro" id="IPR036291">
    <property type="entry name" value="NAD(P)-bd_dom_sf"/>
</dbReference>
<evidence type="ECO:0000313" key="2">
    <source>
        <dbReference type="EMBL" id="KAH8106044.1"/>
    </source>
</evidence>
<dbReference type="PANTHER" id="PTHR43157:SF31">
    <property type="entry name" value="PHOSPHATIDYLINOSITOL-GLYCAN BIOSYNTHESIS CLASS F PROTEIN"/>
    <property type="match status" value="1"/>
</dbReference>